<evidence type="ECO:0000256" key="1">
    <source>
        <dbReference type="SAM" id="MobiDB-lite"/>
    </source>
</evidence>
<comment type="caution">
    <text evidence="2">The sequence shown here is derived from an EMBL/GenBank/DDBJ whole genome shotgun (WGS) entry which is preliminary data.</text>
</comment>
<feature type="compositionally biased region" description="Polar residues" evidence="1">
    <location>
        <begin position="41"/>
        <end position="57"/>
    </location>
</feature>
<evidence type="ECO:0000313" key="3">
    <source>
        <dbReference type="Proteomes" id="UP001470230"/>
    </source>
</evidence>
<dbReference type="EMBL" id="JAPFFF010000021">
    <property type="protein sequence ID" value="KAK8854136.1"/>
    <property type="molecule type" value="Genomic_DNA"/>
</dbReference>
<evidence type="ECO:0000313" key="2">
    <source>
        <dbReference type="EMBL" id="KAK8854136.1"/>
    </source>
</evidence>
<name>A0ABR2HX99_9EUKA</name>
<protein>
    <submittedName>
        <fullName evidence="2">Uncharacterized protein</fullName>
    </submittedName>
</protein>
<proteinExistence type="predicted"/>
<organism evidence="2 3">
    <name type="scientific">Tritrichomonas musculus</name>
    <dbReference type="NCBI Taxonomy" id="1915356"/>
    <lineage>
        <taxon>Eukaryota</taxon>
        <taxon>Metamonada</taxon>
        <taxon>Parabasalia</taxon>
        <taxon>Tritrichomonadida</taxon>
        <taxon>Tritrichomonadidae</taxon>
        <taxon>Tritrichomonas</taxon>
    </lineage>
</organism>
<gene>
    <name evidence="2" type="ORF">M9Y10_016690</name>
</gene>
<accession>A0ABR2HX99</accession>
<reference evidence="2 3" key="1">
    <citation type="submission" date="2024-04" db="EMBL/GenBank/DDBJ databases">
        <title>Tritrichomonas musculus Genome.</title>
        <authorList>
            <person name="Alves-Ferreira E."/>
            <person name="Grigg M."/>
            <person name="Lorenzi H."/>
            <person name="Galac M."/>
        </authorList>
    </citation>
    <scope>NUCLEOTIDE SEQUENCE [LARGE SCALE GENOMIC DNA]</scope>
    <source>
        <strain evidence="2 3">EAF2021</strain>
    </source>
</reference>
<keyword evidence="3" id="KW-1185">Reference proteome</keyword>
<feature type="region of interest" description="Disordered" evidence="1">
    <location>
        <begin position="32"/>
        <end position="73"/>
    </location>
</feature>
<dbReference type="Proteomes" id="UP001470230">
    <property type="component" value="Unassembled WGS sequence"/>
</dbReference>
<sequence length="679" mass="78806">MSFTNNSAKLSRANQLSNIKGKEKIIDDKLKKAREKRFPKINQNTSPVKDTTNARNTKIQKNKNKQIGELKRKNTQAQKKLDLYINNSSRSAEASPSPNNKNYQKLLSEKMSNSKKYPSRRRYSQRTMIIAALLILTSLPCYNLLRKFDIWPSQNAVKARLGASYVAATEQLINLDNLKATVENYRKQNNVDGKIKAILATDAVSLTPEIGISKKGLVTGLLQEEILKQSEMRILERKFKKFEEYCKSKKDVTITDAFIYHVQPVNSTLRSFVCYIHPSTQGKATDREVELLKKITKKLELEDIEIIGFGFDGDTTYSALHKTYFDEYYKMVKTNNNFNNFSIVTKQSIMSDPLHLLKRARYRLFSENIHAGLLINSPKLTFASVHEILDIPELVFSNKKYTKMQDSLPIHLFSFKSLITILNENQKDWITYMIPFSLLNIALSEKDLTITERRCFIEISFYYSLFYIAESQKVEHQLPQRKYKTNNIQMYSHALTLELCNTCFSILRVMDFFNGTINLNRFGSNPVEHIFGLLRMKSRYKNSFEKMKKVFGEIELHKQLLNDLGENQPISGRKTYYGQSVFNIVNGTKDIFEYCPRDIAFSLHIANSLPFEKIEFKMNDVQFLLKSYDKILDNFYSTMKVIYLRLNPKERANKLNSHEIHISTGKNIINRISDKKIVE</sequence>